<sequence length="186" mass="21418">MENLSKIYKDCQESAQQIGIYSLSRDLKSVLLWSHYADQHKGFAVGFNLSDDLVSEIDPHITDLSPVTYVTKNPFPTNHIELFNNSYQQYMNGLGFIIPYITQTKLLTSKTKPWSYEKEYRLIRDKSGFVNFDPKIVKEVVFGAAMPDAHIQTVIKILSTTEWSHVKLKRASLGTDLKIWIHDFTD</sequence>
<evidence type="ECO:0000313" key="1">
    <source>
        <dbReference type="EMBL" id="MFC0048506.1"/>
    </source>
</evidence>
<accession>A0ABV6BCA2</accession>
<dbReference type="InterPro" id="IPR021352">
    <property type="entry name" value="DUF2971"/>
</dbReference>
<protein>
    <submittedName>
        <fullName evidence="1">DUF2971 domain-containing protein</fullName>
    </submittedName>
</protein>
<reference evidence="1 2" key="1">
    <citation type="submission" date="2024-09" db="EMBL/GenBank/DDBJ databases">
        <authorList>
            <person name="Sun Q."/>
            <person name="Mori K."/>
        </authorList>
    </citation>
    <scope>NUCLEOTIDE SEQUENCE [LARGE SCALE GENOMIC DNA]</scope>
    <source>
        <strain evidence="1 2">KCTC 23315</strain>
    </source>
</reference>
<comment type="caution">
    <text evidence="1">The sequence shown here is derived from an EMBL/GenBank/DDBJ whole genome shotgun (WGS) entry which is preliminary data.</text>
</comment>
<proteinExistence type="predicted"/>
<evidence type="ECO:0000313" key="2">
    <source>
        <dbReference type="Proteomes" id="UP001589813"/>
    </source>
</evidence>
<keyword evidence="2" id="KW-1185">Reference proteome</keyword>
<dbReference type="Proteomes" id="UP001589813">
    <property type="component" value="Unassembled WGS sequence"/>
</dbReference>
<gene>
    <name evidence="1" type="ORF">ACFFJP_09405</name>
</gene>
<name>A0ABV6BCA2_9GAMM</name>
<organism evidence="1 2">
    <name type="scientific">Rheinheimera tilapiae</name>
    <dbReference type="NCBI Taxonomy" id="875043"/>
    <lineage>
        <taxon>Bacteria</taxon>
        <taxon>Pseudomonadati</taxon>
        <taxon>Pseudomonadota</taxon>
        <taxon>Gammaproteobacteria</taxon>
        <taxon>Chromatiales</taxon>
        <taxon>Chromatiaceae</taxon>
        <taxon>Rheinheimera</taxon>
    </lineage>
</organism>
<dbReference type="RefSeq" id="WP_377242757.1">
    <property type="nucleotide sequence ID" value="NZ_JBHLXP010000001.1"/>
</dbReference>
<dbReference type="Pfam" id="PF11185">
    <property type="entry name" value="DUF2971"/>
    <property type="match status" value="1"/>
</dbReference>
<dbReference type="EMBL" id="JBHLXP010000001">
    <property type="protein sequence ID" value="MFC0048506.1"/>
    <property type="molecule type" value="Genomic_DNA"/>
</dbReference>